<keyword evidence="1" id="KW-0732">Signal</keyword>
<proteinExistence type="predicted"/>
<accession>A0ABW4IX12</accession>
<organism evidence="2 3">
    <name type="scientific">Streptomyces caeni</name>
    <dbReference type="NCBI Taxonomy" id="2307231"/>
    <lineage>
        <taxon>Bacteria</taxon>
        <taxon>Bacillati</taxon>
        <taxon>Actinomycetota</taxon>
        <taxon>Actinomycetes</taxon>
        <taxon>Kitasatosporales</taxon>
        <taxon>Streptomycetaceae</taxon>
        <taxon>Streptomyces</taxon>
    </lineage>
</organism>
<evidence type="ECO:0000256" key="1">
    <source>
        <dbReference type="SAM" id="SignalP"/>
    </source>
</evidence>
<reference evidence="3" key="1">
    <citation type="journal article" date="2019" name="Int. J. Syst. Evol. Microbiol.">
        <title>The Global Catalogue of Microorganisms (GCM) 10K type strain sequencing project: providing services to taxonomists for standard genome sequencing and annotation.</title>
        <authorList>
            <consortium name="The Broad Institute Genomics Platform"/>
            <consortium name="The Broad Institute Genome Sequencing Center for Infectious Disease"/>
            <person name="Wu L."/>
            <person name="Ma J."/>
        </authorList>
    </citation>
    <scope>NUCLEOTIDE SEQUENCE [LARGE SCALE GENOMIC DNA]</scope>
    <source>
        <strain evidence="3">CGMCC 1.12470</strain>
    </source>
</reference>
<dbReference type="Proteomes" id="UP001597261">
    <property type="component" value="Unassembled WGS sequence"/>
</dbReference>
<dbReference type="RefSeq" id="WP_381088554.1">
    <property type="nucleotide sequence ID" value="NZ_JBHUDX010000084.1"/>
</dbReference>
<evidence type="ECO:0000313" key="3">
    <source>
        <dbReference type="Proteomes" id="UP001597261"/>
    </source>
</evidence>
<sequence length="111" mass="11706">MQAKRLSALLAIPVAATALLFPLSANARAFAAPSAPPAVAQPGSPRIPPYDQGYKDGYRDGLAYARDCVRGDSRGRAGKPGASAEYNRGYVAGIIAAYRYGHRVYCGFGRS</sequence>
<evidence type="ECO:0000313" key="2">
    <source>
        <dbReference type="EMBL" id="MFD1661889.1"/>
    </source>
</evidence>
<feature type="signal peptide" evidence="1">
    <location>
        <begin position="1"/>
        <end position="27"/>
    </location>
</feature>
<protein>
    <recommendedName>
        <fullName evidence="4">Glycine zipper family protein</fullName>
    </recommendedName>
</protein>
<feature type="chain" id="PRO_5047266174" description="Glycine zipper family protein" evidence="1">
    <location>
        <begin position="28"/>
        <end position="111"/>
    </location>
</feature>
<evidence type="ECO:0008006" key="4">
    <source>
        <dbReference type="Google" id="ProtNLM"/>
    </source>
</evidence>
<dbReference type="EMBL" id="JBHUDX010000084">
    <property type="protein sequence ID" value="MFD1661889.1"/>
    <property type="molecule type" value="Genomic_DNA"/>
</dbReference>
<name>A0ABW4IX12_9ACTN</name>
<gene>
    <name evidence="2" type="ORF">ACFSL4_27800</name>
</gene>
<keyword evidence="3" id="KW-1185">Reference proteome</keyword>
<comment type="caution">
    <text evidence="2">The sequence shown here is derived from an EMBL/GenBank/DDBJ whole genome shotgun (WGS) entry which is preliminary data.</text>
</comment>